<feature type="compositionally biased region" description="Basic and acidic residues" evidence="1">
    <location>
        <begin position="260"/>
        <end position="272"/>
    </location>
</feature>
<accession>W6YV87</accession>
<proteinExistence type="predicted"/>
<dbReference type="Proteomes" id="UP000054032">
    <property type="component" value="Unassembled WGS sequence"/>
</dbReference>
<keyword evidence="3" id="KW-1185">Reference proteome</keyword>
<dbReference type="AlphaFoldDB" id="W6YV87"/>
<reference evidence="2 3" key="1">
    <citation type="journal article" date="2013" name="PLoS Genet.">
        <title>Comparative genome structure, secondary metabolite, and effector coding capacity across Cochliobolus pathogens.</title>
        <authorList>
            <person name="Condon B.J."/>
            <person name="Leng Y."/>
            <person name="Wu D."/>
            <person name="Bushley K.E."/>
            <person name="Ohm R.A."/>
            <person name="Otillar R."/>
            <person name="Martin J."/>
            <person name="Schackwitz W."/>
            <person name="Grimwood J."/>
            <person name="MohdZainudin N."/>
            <person name="Xue C."/>
            <person name="Wang R."/>
            <person name="Manning V.A."/>
            <person name="Dhillon B."/>
            <person name="Tu Z.J."/>
            <person name="Steffenson B.J."/>
            <person name="Salamov A."/>
            <person name="Sun H."/>
            <person name="Lowry S."/>
            <person name="LaButti K."/>
            <person name="Han J."/>
            <person name="Copeland A."/>
            <person name="Lindquist E."/>
            <person name="Barry K."/>
            <person name="Schmutz J."/>
            <person name="Baker S.E."/>
            <person name="Ciuffetti L.M."/>
            <person name="Grigoriev I.V."/>
            <person name="Zhong S."/>
            <person name="Turgeon B.G."/>
        </authorList>
    </citation>
    <scope>NUCLEOTIDE SEQUENCE [LARGE SCALE GENOMIC DNA]</scope>
    <source>
        <strain evidence="2 3">ATCC 44560</strain>
    </source>
</reference>
<dbReference type="RefSeq" id="XP_007692031.1">
    <property type="nucleotide sequence ID" value="XM_007693841.1"/>
</dbReference>
<feature type="region of interest" description="Disordered" evidence="1">
    <location>
        <begin position="1"/>
        <end position="41"/>
    </location>
</feature>
<sequence length="296" mass="32842">MSQHLLSAIKSARRHPGRGVESVRRLPARGRVLGGSAQRSAETQMQTELRVELSTQSDIPQAAGCSLHPSTSPPAQIHTSCCWAIPSNTIKLWPRRKLRARVQRIWHTWTRLLTARPCAAYYIKATRVISAAALTYLHAYIHTYIRGVRGSMSVCPSVRQSGETYIHRLHTYIYIYTTAGVAHVTRRVTPSQRACRSRQQQKKCSGRAAIWRQGSSHGGPSDQQPHAPDARQGRTAPRAGCRAGHNARQGHGPWRARGQSAREGERARHVEGEGEGEAAEAVVVCQIRRRDATEAH</sequence>
<evidence type="ECO:0000313" key="2">
    <source>
        <dbReference type="EMBL" id="EUC41455.1"/>
    </source>
</evidence>
<feature type="compositionally biased region" description="Basic residues" evidence="1">
    <location>
        <begin position="195"/>
        <end position="205"/>
    </location>
</feature>
<gene>
    <name evidence="2" type="ORF">COCMIDRAFT_29783</name>
</gene>
<protein>
    <submittedName>
        <fullName evidence="2">Uncharacterized protein</fullName>
    </submittedName>
</protein>
<dbReference type="KEGG" id="bor:COCMIDRAFT_29783"/>
<evidence type="ECO:0000256" key="1">
    <source>
        <dbReference type="SAM" id="MobiDB-lite"/>
    </source>
</evidence>
<dbReference type="EMBL" id="KI964102">
    <property type="protein sequence ID" value="EUC41455.1"/>
    <property type="molecule type" value="Genomic_DNA"/>
</dbReference>
<dbReference type="HOGENOM" id="CLU_940051_0_0_1"/>
<dbReference type="GeneID" id="19121568"/>
<evidence type="ECO:0000313" key="3">
    <source>
        <dbReference type="Proteomes" id="UP000054032"/>
    </source>
</evidence>
<name>W6YV87_COCMI</name>
<feature type="region of interest" description="Disordered" evidence="1">
    <location>
        <begin position="192"/>
        <end position="278"/>
    </location>
</feature>
<organism evidence="2 3">
    <name type="scientific">Bipolaris oryzae ATCC 44560</name>
    <dbReference type="NCBI Taxonomy" id="930090"/>
    <lineage>
        <taxon>Eukaryota</taxon>
        <taxon>Fungi</taxon>
        <taxon>Dikarya</taxon>
        <taxon>Ascomycota</taxon>
        <taxon>Pezizomycotina</taxon>
        <taxon>Dothideomycetes</taxon>
        <taxon>Pleosporomycetidae</taxon>
        <taxon>Pleosporales</taxon>
        <taxon>Pleosporineae</taxon>
        <taxon>Pleosporaceae</taxon>
        <taxon>Bipolaris</taxon>
    </lineage>
</organism>